<dbReference type="Proteomes" id="UP000664844">
    <property type="component" value="Unassembled WGS sequence"/>
</dbReference>
<comment type="caution">
    <text evidence="3">The sequence shown here is derived from an EMBL/GenBank/DDBJ whole genome shotgun (WGS) entry which is preliminary data.</text>
</comment>
<evidence type="ECO:0000259" key="2">
    <source>
        <dbReference type="PROSITE" id="PS50206"/>
    </source>
</evidence>
<dbReference type="SUPFAM" id="SSF52821">
    <property type="entry name" value="Rhodanese/Cell cycle control phosphatase"/>
    <property type="match status" value="1"/>
</dbReference>
<dbReference type="RefSeq" id="WP_207086820.1">
    <property type="nucleotide sequence ID" value="NZ_JAFLQW010000095.1"/>
</dbReference>
<dbReference type="Gene3D" id="3.40.250.10">
    <property type="entry name" value="Rhodanese-like domain"/>
    <property type="match status" value="1"/>
</dbReference>
<gene>
    <name evidence="3" type="ORF">J0895_03930</name>
</gene>
<evidence type="ECO:0000313" key="3">
    <source>
        <dbReference type="EMBL" id="MBO0348264.1"/>
    </source>
</evidence>
<dbReference type="Pfam" id="PF00581">
    <property type="entry name" value="Rhodanese"/>
    <property type="match status" value="1"/>
</dbReference>
<dbReference type="PANTHER" id="PTHR43031">
    <property type="entry name" value="FAD-DEPENDENT OXIDOREDUCTASE"/>
    <property type="match status" value="1"/>
</dbReference>
<protein>
    <submittedName>
        <fullName evidence="3">Rhodanese-like domain-containing protein</fullName>
    </submittedName>
</protein>
<accession>A0ABS3FMP9</accession>
<proteinExistence type="predicted"/>
<dbReference type="InterPro" id="IPR001763">
    <property type="entry name" value="Rhodanese-like_dom"/>
</dbReference>
<feature type="domain" description="Rhodanese" evidence="2">
    <location>
        <begin position="66"/>
        <end position="154"/>
    </location>
</feature>
<evidence type="ECO:0000313" key="4">
    <source>
        <dbReference type="Proteomes" id="UP000664844"/>
    </source>
</evidence>
<dbReference type="SMART" id="SM00450">
    <property type="entry name" value="RHOD"/>
    <property type="match status" value="1"/>
</dbReference>
<dbReference type="EMBL" id="JAFLQW010000095">
    <property type="protein sequence ID" value="MBO0348264.1"/>
    <property type="molecule type" value="Genomic_DNA"/>
</dbReference>
<dbReference type="PANTHER" id="PTHR43031:SF18">
    <property type="entry name" value="RHODANESE-RELATED SULFURTRANSFERASES"/>
    <property type="match status" value="1"/>
</dbReference>
<evidence type="ECO:0000256" key="1">
    <source>
        <dbReference type="SAM" id="SignalP"/>
    </source>
</evidence>
<dbReference type="PROSITE" id="PS50206">
    <property type="entry name" value="RHODANESE_3"/>
    <property type="match status" value="1"/>
</dbReference>
<dbReference type="InterPro" id="IPR036873">
    <property type="entry name" value="Rhodanese-like_dom_sf"/>
</dbReference>
<keyword evidence="4" id="KW-1185">Reference proteome</keyword>
<feature type="chain" id="PRO_5046857738" evidence="1">
    <location>
        <begin position="29"/>
        <end position="154"/>
    </location>
</feature>
<name>A0ABS3FMP9_9CYAN</name>
<dbReference type="CDD" id="cd00158">
    <property type="entry name" value="RHOD"/>
    <property type="match status" value="1"/>
</dbReference>
<dbReference type="InterPro" id="IPR050229">
    <property type="entry name" value="GlpE_sulfurtransferase"/>
</dbReference>
<organism evidence="3 4">
    <name type="scientific">Phormidium pseudopriestleyi FRX01</name>
    <dbReference type="NCBI Taxonomy" id="1759528"/>
    <lineage>
        <taxon>Bacteria</taxon>
        <taxon>Bacillati</taxon>
        <taxon>Cyanobacteriota</taxon>
        <taxon>Cyanophyceae</taxon>
        <taxon>Oscillatoriophycideae</taxon>
        <taxon>Oscillatoriales</taxon>
        <taxon>Oscillatoriaceae</taxon>
        <taxon>Phormidium</taxon>
    </lineage>
</organism>
<keyword evidence="1" id="KW-0732">Signal</keyword>
<feature type="signal peptide" evidence="1">
    <location>
        <begin position="1"/>
        <end position="28"/>
    </location>
</feature>
<sequence>MIKFVKTLFLILFFCLLMGTVAPGPVQAVSTPSNPALSEAIAQFLDDIPGDYYTIMGIPELKRMVDPEKALLIDIRQPSEYASGHILNAINIPLRTLPENIDKIPQNRPVILYCTSGYRTGIGVMTLRLLGYTNVSAFPPSIQGWKASGEPLEK</sequence>
<reference evidence="3 4" key="1">
    <citation type="submission" date="2021-03" db="EMBL/GenBank/DDBJ databases">
        <title>Metabolic Capacity of the Antarctic Cyanobacterium Phormidium pseudopriestleyi that Sustains Oxygenic Photosynthesis in the Presence of Hydrogen Sulfide.</title>
        <authorList>
            <person name="Lumian J.E."/>
            <person name="Jungblut A.D."/>
            <person name="Dillon M.L."/>
            <person name="Hawes I."/>
            <person name="Doran P.T."/>
            <person name="Mackey T.J."/>
            <person name="Dick G.J."/>
            <person name="Grettenberger C.L."/>
            <person name="Sumner D.Y."/>
        </authorList>
    </citation>
    <scope>NUCLEOTIDE SEQUENCE [LARGE SCALE GENOMIC DNA]</scope>
    <source>
        <strain evidence="3 4">FRX01</strain>
    </source>
</reference>